<gene>
    <name evidence="1" type="ORF">DSM100688_1706</name>
    <name evidence="2" type="ORF">GFD24_09270</name>
</gene>
<accession>A0A6L4WYY8</accession>
<name>A0A6L4WYY8_9BIFI</name>
<dbReference type="EMBL" id="WHZX01000008">
    <property type="protein sequence ID" value="NEG72385.1"/>
    <property type="molecule type" value="Genomic_DNA"/>
</dbReference>
<sequence>MMRLIDGEPYISQSDMAALGECSDSTVAYLTSRGVFRESVKRASGRYWYRLADALSWRASYRQGR</sequence>
<reference evidence="1 4" key="2">
    <citation type="submission" date="2019-10" db="EMBL/GenBank/DDBJ databases">
        <title>Characterization of the phylogenetic diversity of two novel species belonging to the genus Bifidobacterium: Bifidobacterium cebidarum sp. nov. and Bifidobacterium leontopitheci sp. nov.</title>
        <authorList>
            <person name="Lugli G.A."/>
            <person name="Duranti S."/>
            <person name="Milani C."/>
            <person name="Turroni F."/>
            <person name="Ventura M."/>
        </authorList>
    </citation>
    <scope>NUCLEOTIDE SEQUENCE [LARGE SCALE GENOMIC DNA]</scope>
    <source>
        <strain evidence="1 4">DSM 100688</strain>
    </source>
</reference>
<reference evidence="2 3" key="1">
    <citation type="submission" date="2019-10" db="EMBL/GenBank/DDBJ databases">
        <title>Bifidobacterium from non-human primates.</title>
        <authorList>
            <person name="Modesto M."/>
        </authorList>
    </citation>
    <scope>NUCLEOTIDE SEQUENCE [LARGE SCALE GENOMIC DNA]</scope>
    <source>
        <strain evidence="2 3">TREM</strain>
    </source>
</reference>
<evidence type="ECO:0000313" key="4">
    <source>
        <dbReference type="Proteomes" id="UP000482084"/>
    </source>
</evidence>
<organism evidence="1 4">
    <name type="scientific">Bifidobacterium ramosum</name>
    <dbReference type="NCBI Taxonomy" id="1798158"/>
    <lineage>
        <taxon>Bacteria</taxon>
        <taxon>Bacillati</taxon>
        <taxon>Actinomycetota</taxon>
        <taxon>Actinomycetes</taxon>
        <taxon>Bifidobacteriales</taxon>
        <taxon>Bifidobacteriaceae</taxon>
        <taxon>Bifidobacterium</taxon>
    </lineage>
</organism>
<proteinExistence type="predicted"/>
<evidence type="ECO:0000313" key="1">
    <source>
        <dbReference type="EMBL" id="KAB8287347.1"/>
    </source>
</evidence>
<comment type="caution">
    <text evidence="1">The sequence shown here is derived from an EMBL/GenBank/DDBJ whole genome shotgun (WGS) entry which is preliminary data.</text>
</comment>
<evidence type="ECO:0008006" key="5">
    <source>
        <dbReference type="Google" id="ProtNLM"/>
    </source>
</evidence>
<evidence type="ECO:0000313" key="3">
    <source>
        <dbReference type="Proteomes" id="UP000469943"/>
    </source>
</evidence>
<dbReference type="OrthoDB" id="3236750at2"/>
<dbReference type="EMBL" id="WBSM01000009">
    <property type="protein sequence ID" value="KAB8287347.1"/>
    <property type="molecule type" value="Genomic_DNA"/>
</dbReference>
<keyword evidence="4" id="KW-1185">Reference proteome</keyword>
<dbReference type="RefSeq" id="WP_152358724.1">
    <property type="nucleotide sequence ID" value="NZ_WBSM01000009.1"/>
</dbReference>
<dbReference type="AlphaFoldDB" id="A0A6L4WYY8"/>
<dbReference type="Proteomes" id="UP000469943">
    <property type="component" value="Unassembled WGS sequence"/>
</dbReference>
<dbReference type="Proteomes" id="UP000482084">
    <property type="component" value="Unassembled WGS sequence"/>
</dbReference>
<evidence type="ECO:0000313" key="2">
    <source>
        <dbReference type="EMBL" id="NEG72385.1"/>
    </source>
</evidence>
<protein>
    <recommendedName>
        <fullName evidence="5">DNA-binding protein</fullName>
    </recommendedName>
</protein>